<organism evidence="2 3">
    <name type="scientific">Tumebacillus algifaecis</name>
    <dbReference type="NCBI Taxonomy" id="1214604"/>
    <lineage>
        <taxon>Bacteria</taxon>
        <taxon>Bacillati</taxon>
        <taxon>Bacillota</taxon>
        <taxon>Bacilli</taxon>
        <taxon>Bacillales</taxon>
        <taxon>Alicyclobacillaceae</taxon>
        <taxon>Tumebacillus</taxon>
    </lineage>
</organism>
<dbReference type="InterPro" id="IPR006528">
    <property type="entry name" value="Phage_head_morphogenesis_dom"/>
</dbReference>
<protein>
    <recommendedName>
        <fullName evidence="1">Phage head morphogenesis domain-containing protein</fullName>
    </recommendedName>
</protein>
<evidence type="ECO:0000313" key="3">
    <source>
        <dbReference type="Proteomes" id="UP000214688"/>
    </source>
</evidence>
<name>A0A223D5F8_9BACL</name>
<proteinExistence type="predicted"/>
<dbReference type="OrthoDB" id="9765386at2"/>
<accession>A0A223D5F8</accession>
<evidence type="ECO:0000313" key="2">
    <source>
        <dbReference type="EMBL" id="ASS76828.1"/>
    </source>
</evidence>
<reference evidence="2 3" key="1">
    <citation type="journal article" date="2015" name="Int. J. Syst. Evol. Microbiol.">
        <title>Tumebacillus algifaecis sp. nov., isolated from decomposing algal scum.</title>
        <authorList>
            <person name="Wu Y.F."/>
            <person name="Zhang B."/>
            <person name="Xing P."/>
            <person name="Wu Q.L."/>
            <person name="Liu S.J."/>
        </authorList>
    </citation>
    <scope>NUCLEOTIDE SEQUENCE [LARGE SCALE GENOMIC DNA]</scope>
    <source>
        <strain evidence="2 3">THMBR28</strain>
    </source>
</reference>
<keyword evidence="3" id="KW-1185">Reference proteome</keyword>
<dbReference type="Pfam" id="PF04233">
    <property type="entry name" value="Phage_Mu_F"/>
    <property type="match status" value="1"/>
</dbReference>
<dbReference type="NCBIfam" id="TIGR01641">
    <property type="entry name" value="phageSPP1_gp7"/>
    <property type="match status" value="1"/>
</dbReference>
<dbReference type="KEGG" id="tab:CIG75_19030"/>
<sequence length="540" mass="61034">MKSDAYWSERLEALNESQLQKGEKYIRTMQREYDKAMASIQRDIDVFYQRFAENNRIDLATARQVLTAGQLKEFHWTVEEYIQRGRENAVDQRWMRQLENASIKVRVSRLEALQTQMRQHVEVLSAKQQAGAQRLLGGIYADNYHRSLFEVQRGTGVGSSFAKLDTAQLEKILSKPWAPDGSNFSSRIWKDKEKLVAELQTALTQSLVRGDPSDRVIREFAKRMDVSQSVARRLILTESAYFAGQSRLDAYGEMNVEQYKYTATLDGRTSQTCRHMDGEIFPVSEAQAGVNYPPLHAHCRSTTIPHFHDNVKERAARNANGETYDVPGDMTYEEWRKERVEKAAKVPGTSPDPLPSAQQEPIKVVETLPPTSSREKTLNQIKRYEDSIRSETTRHVYIATAKGEVMHTSNASGGLSIAEFGERLKDSILTHNHPPVGGLHGGSFSRSDVVAFVGYGMREMRAVDAEHTYSLRRSAALDIKLDELDRMMQIAEMAYKAKLTTKSALAGFDAAHLFMLALTALVAGLSYEREEVNDEQRGAL</sequence>
<feature type="domain" description="Phage head morphogenesis" evidence="1">
    <location>
        <begin position="198"/>
        <end position="304"/>
    </location>
</feature>
<dbReference type="AlphaFoldDB" id="A0A223D5F8"/>
<gene>
    <name evidence="2" type="ORF">CIG75_19030</name>
</gene>
<dbReference type="Proteomes" id="UP000214688">
    <property type="component" value="Chromosome"/>
</dbReference>
<evidence type="ECO:0000259" key="1">
    <source>
        <dbReference type="Pfam" id="PF04233"/>
    </source>
</evidence>
<dbReference type="RefSeq" id="WP_094238055.1">
    <property type="nucleotide sequence ID" value="NZ_CP022657.1"/>
</dbReference>
<dbReference type="EMBL" id="CP022657">
    <property type="protein sequence ID" value="ASS76828.1"/>
    <property type="molecule type" value="Genomic_DNA"/>
</dbReference>